<dbReference type="GO" id="GO:0016787">
    <property type="term" value="F:hydrolase activity"/>
    <property type="evidence" value="ECO:0007669"/>
    <property type="project" value="UniProtKB-KW"/>
</dbReference>
<dbReference type="Gene3D" id="3.40.50.300">
    <property type="entry name" value="P-loop containing nucleotide triphosphate hydrolases"/>
    <property type="match status" value="1"/>
</dbReference>
<dbReference type="GO" id="GO:0005524">
    <property type="term" value="F:ATP binding"/>
    <property type="evidence" value="ECO:0007669"/>
    <property type="project" value="UniProtKB-KW"/>
</dbReference>
<keyword evidence="2" id="KW-0547">Nucleotide-binding</keyword>
<evidence type="ECO:0000313" key="9">
    <source>
        <dbReference type="EnsemblMetazoa" id="Aqu2.1.12656_001"/>
    </source>
</evidence>
<dbReference type="InParanoid" id="A0A1X7TE86"/>
<keyword evidence="3" id="KW-0378">Hydrolase</keyword>
<feature type="domain" description="DEAD-box RNA helicase Q" evidence="8">
    <location>
        <begin position="636"/>
        <end position="664"/>
    </location>
</feature>
<dbReference type="eggNOG" id="ENOG502QQAV">
    <property type="taxonomic scope" value="Eukaryota"/>
</dbReference>
<dbReference type="InterPro" id="IPR014014">
    <property type="entry name" value="RNA_helicase_DEAD_Q_motif"/>
</dbReference>
<evidence type="ECO:0000256" key="5">
    <source>
        <dbReference type="ARBA" id="ARBA00022840"/>
    </source>
</evidence>
<evidence type="ECO:0000256" key="3">
    <source>
        <dbReference type="ARBA" id="ARBA00022801"/>
    </source>
</evidence>
<dbReference type="EnsemblMetazoa" id="Aqu2.1.12656_001">
    <property type="protein sequence ID" value="Aqu2.1.12656_001"/>
    <property type="gene ID" value="Aqu2.1.12656"/>
</dbReference>
<keyword evidence="5" id="KW-0067">ATP-binding</keyword>
<dbReference type="Pfam" id="PF08568">
    <property type="entry name" value="Kinetochor_Ybp2"/>
    <property type="match status" value="1"/>
</dbReference>
<evidence type="ECO:0000256" key="1">
    <source>
        <dbReference type="ARBA" id="ARBA00012552"/>
    </source>
</evidence>
<dbReference type="PROSITE" id="PS51195">
    <property type="entry name" value="Q_MOTIF"/>
    <property type="match status" value="1"/>
</dbReference>
<organism evidence="9">
    <name type="scientific">Amphimedon queenslandica</name>
    <name type="common">Sponge</name>
    <dbReference type="NCBI Taxonomy" id="400682"/>
    <lineage>
        <taxon>Eukaryota</taxon>
        <taxon>Metazoa</taxon>
        <taxon>Porifera</taxon>
        <taxon>Demospongiae</taxon>
        <taxon>Heteroscleromorpha</taxon>
        <taxon>Haplosclerida</taxon>
        <taxon>Niphatidae</taxon>
        <taxon>Amphimedon</taxon>
    </lineage>
</organism>
<feature type="short sequence motif" description="Q motif" evidence="6">
    <location>
        <begin position="636"/>
        <end position="664"/>
    </location>
</feature>
<dbReference type="InterPro" id="IPR019516">
    <property type="entry name" value="Glomulin/ALF4"/>
</dbReference>
<dbReference type="GO" id="GO:0005737">
    <property type="term" value="C:cytoplasm"/>
    <property type="evidence" value="ECO:0007669"/>
    <property type="project" value="TreeGrafter"/>
</dbReference>
<sequence>MTSLACRKYLEDDQDSGILLAAISEELTTEDPPVVATCLLDSNYQIILSENGWDLITLFTRYVTSFDSPVYSLLQSIITVSSAKEMCLALMEQIEVLYDIKKFIILLPLLKDVLQRMTSHATALKDLLEFVERFCAVFTRKALAVIAATHKLDQPSLTNEEESDDEQEELDTNDVSIQDFTKSLVAFLSSFVASISQTYHEAGGRVSKDILPLQRACVAHLLELLGTILLTSDENDAGIVMENIANCHYGALALFEWRKIKRKIDFESTLTLSQTGLTGFAYLILVKGSCASYLPLVINPLYLFQVCSHHIYETLKQFSVSHDRMTVICLTLLERLMRDISACSIPSSFLDEVVHLSELILILCHLMYKCPFKEVRKLSQRLVFKLILCFGSKGRYRLYKKLFTELDHSGVQGLLVHQIKEEANAAIECNDGVFLGDSLKELYQDFLKATPQMDVLSEFDKLLAGLNFIRFLLLKDSPSNDITHVWRHIKQLKEDYLNPLRSSVTHLQTYCKARLQSPEQYSDSGQLDFSVNLIGGEELPELTPEEEAKLSPFLCVAVGKYLLPSPIPPPPSSPHFLSQFLPSFFLESFLKMTDHEELLDFVEEDQDTTEQQNGGDGASQEAKKDVKGNYVSIHSSGFRDFLLKPELLRAIVDCGFEHPSEVQHECIPQAILGMDVICQAKSGMGKTAVFVIATLQQLEIVEGQVSVLVMCHARELAYQIYKEGYTYEFGGSYNTQILNIADPEYKYYNGRHLNSNGITTDGTSYCSYEDTVEFTNSWTRKYNVFTNNCQHFVKAMVIFLQSSSCNKVQGKNEIDVSNEIQNILSNCSVVCCGSNGASRTIPAMGLILSFIAIAVIVLQHRVTTKLKA</sequence>
<evidence type="ECO:0000256" key="7">
    <source>
        <dbReference type="SAM" id="Phobius"/>
    </source>
</evidence>
<keyword evidence="4" id="KW-0347">Helicase</keyword>
<name>A0A1X7TE86_AMPQE</name>
<dbReference type="OrthoDB" id="619536at2759"/>
<evidence type="ECO:0000259" key="8">
    <source>
        <dbReference type="PROSITE" id="PS51195"/>
    </source>
</evidence>
<keyword evidence="7" id="KW-1133">Transmembrane helix</keyword>
<dbReference type="InterPro" id="IPR011545">
    <property type="entry name" value="DEAD/DEAH_box_helicase_dom"/>
</dbReference>
<dbReference type="InterPro" id="IPR027417">
    <property type="entry name" value="P-loop_NTPase"/>
</dbReference>
<dbReference type="AlphaFoldDB" id="A0A1X7TE86"/>
<protein>
    <recommendedName>
        <fullName evidence="1">RNA helicase</fullName>
        <ecNumber evidence="1">3.6.4.13</ecNumber>
    </recommendedName>
</protein>
<dbReference type="GO" id="GO:0055105">
    <property type="term" value="F:ubiquitin-protein transferase inhibitor activity"/>
    <property type="evidence" value="ECO:0007669"/>
    <property type="project" value="TreeGrafter"/>
</dbReference>
<dbReference type="FunFam" id="3.40.50.300:FF:002363">
    <property type="entry name" value="Spliceosome RNA helicase DDX39B"/>
    <property type="match status" value="1"/>
</dbReference>
<dbReference type="PANTHER" id="PTHR15430">
    <property type="entry name" value="GLOMULIN"/>
    <property type="match status" value="1"/>
</dbReference>
<keyword evidence="7" id="KW-0472">Membrane</keyword>
<evidence type="ECO:0000256" key="2">
    <source>
        <dbReference type="ARBA" id="ARBA00022741"/>
    </source>
</evidence>
<dbReference type="GO" id="GO:0003724">
    <property type="term" value="F:RNA helicase activity"/>
    <property type="evidence" value="ECO:0007669"/>
    <property type="project" value="UniProtKB-EC"/>
</dbReference>
<accession>A0A1X7TE86</accession>
<dbReference type="GO" id="GO:0003676">
    <property type="term" value="F:nucleic acid binding"/>
    <property type="evidence" value="ECO:0007669"/>
    <property type="project" value="InterPro"/>
</dbReference>
<evidence type="ECO:0000256" key="6">
    <source>
        <dbReference type="PROSITE-ProRule" id="PRU00552"/>
    </source>
</evidence>
<keyword evidence="7" id="KW-0812">Transmembrane</keyword>
<evidence type="ECO:0000256" key="4">
    <source>
        <dbReference type="ARBA" id="ARBA00022806"/>
    </source>
</evidence>
<reference evidence="9" key="1">
    <citation type="submission" date="2017-05" db="UniProtKB">
        <authorList>
            <consortium name="EnsemblMetazoa"/>
        </authorList>
    </citation>
    <scope>IDENTIFICATION</scope>
</reference>
<dbReference type="PANTHER" id="PTHR15430:SF1">
    <property type="entry name" value="GLOMULIN"/>
    <property type="match status" value="1"/>
</dbReference>
<dbReference type="SUPFAM" id="SSF52540">
    <property type="entry name" value="P-loop containing nucleoside triphosphate hydrolases"/>
    <property type="match status" value="1"/>
</dbReference>
<dbReference type="Pfam" id="PF00270">
    <property type="entry name" value="DEAD"/>
    <property type="match status" value="1"/>
</dbReference>
<proteinExistence type="predicted"/>
<dbReference type="EC" id="3.6.4.13" evidence="1"/>
<dbReference type="STRING" id="400682.A0A1X7TE86"/>
<feature type="transmembrane region" description="Helical" evidence="7">
    <location>
        <begin position="841"/>
        <end position="858"/>
    </location>
</feature>
<dbReference type="InterPro" id="IPR013877">
    <property type="entry name" value="YAP-bd/ALF4/Glomulin"/>
</dbReference>